<dbReference type="OrthoDB" id="191686at2759"/>
<reference evidence="8 9" key="1">
    <citation type="submission" date="2020-06" db="EMBL/GenBank/DDBJ databases">
        <authorList>
            <person name="Li R."/>
            <person name="Bekaert M."/>
        </authorList>
    </citation>
    <scope>NUCLEOTIDE SEQUENCE [LARGE SCALE GENOMIC DNA]</scope>
    <source>
        <strain evidence="9">wild</strain>
    </source>
</reference>
<dbReference type="InterPro" id="IPR002048">
    <property type="entry name" value="EF_hand_dom"/>
</dbReference>
<feature type="domain" description="EF-hand" evidence="7">
    <location>
        <begin position="102"/>
        <end position="137"/>
    </location>
</feature>
<evidence type="ECO:0000256" key="2">
    <source>
        <dbReference type="ARBA" id="ARBA00022707"/>
    </source>
</evidence>
<dbReference type="Proteomes" id="UP000507470">
    <property type="component" value="Unassembled WGS sequence"/>
</dbReference>
<dbReference type="SMART" id="SM00054">
    <property type="entry name" value="EFh"/>
    <property type="match status" value="3"/>
</dbReference>
<evidence type="ECO:0000313" key="9">
    <source>
        <dbReference type="Proteomes" id="UP000507470"/>
    </source>
</evidence>
<name>A0A6J8BQU0_MYTCO</name>
<keyword evidence="2" id="KW-0519">Myristate</keyword>
<evidence type="ECO:0000256" key="5">
    <source>
        <dbReference type="ARBA" id="ARBA00022837"/>
    </source>
</evidence>
<proteinExistence type="inferred from homology"/>
<evidence type="ECO:0000313" key="8">
    <source>
        <dbReference type="EMBL" id="CAC5386213.1"/>
    </source>
</evidence>
<dbReference type="AlphaFoldDB" id="A0A6J8BQU0"/>
<protein>
    <submittedName>
        <fullName evidence="8">Neurocalcin homolog,Calcium-binding protein NCS-1,Neurocalcin-delta A,Neurocalcin-delta B,Neuron-specific calcium-binding protein hippocalcin,Hippocalcin-like protein 1,Neurocalcin-delta,Neurocalcin</fullName>
    </submittedName>
</protein>
<dbReference type="PROSITE" id="PS00018">
    <property type="entry name" value="EF_HAND_1"/>
    <property type="match status" value="3"/>
</dbReference>
<dbReference type="Pfam" id="PF13202">
    <property type="entry name" value="EF-hand_5"/>
    <property type="match status" value="1"/>
</dbReference>
<dbReference type="SUPFAM" id="SSF47473">
    <property type="entry name" value="EF-hand"/>
    <property type="match status" value="1"/>
</dbReference>
<dbReference type="GO" id="GO:0005509">
    <property type="term" value="F:calcium ion binding"/>
    <property type="evidence" value="ECO:0007669"/>
    <property type="project" value="InterPro"/>
</dbReference>
<dbReference type="InterPro" id="IPR011992">
    <property type="entry name" value="EF-hand-dom_pair"/>
</dbReference>
<keyword evidence="9" id="KW-1185">Reference proteome</keyword>
<keyword evidence="3" id="KW-0479">Metal-binding</keyword>
<evidence type="ECO:0000256" key="4">
    <source>
        <dbReference type="ARBA" id="ARBA00022737"/>
    </source>
</evidence>
<dbReference type="PANTHER" id="PTHR23055:SF178">
    <property type="entry name" value="NEUROCALCIN HOMOLOG"/>
    <property type="match status" value="1"/>
</dbReference>
<feature type="domain" description="EF-hand" evidence="7">
    <location>
        <begin position="138"/>
        <end position="173"/>
    </location>
</feature>
<dbReference type="PRINTS" id="PR00450">
    <property type="entry name" value="RECOVERIN"/>
</dbReference>
<dbReference type="EMBL" id="CACVKT020003844">
    <property type="protein sequence ID" value="CAC5386213.1"/>
    <property type="molecule type" value="Genomic_DNA"/>
</dbReference>
<dbReference type="Pfam" id="PF13499">
    <property type="entry name" value="EF-hand_7"/>
    <property type="match status" value="1"/>
</dbReference>
<dbReference type="InterPro" id="IPR018247">
    <property type="entry name" value="EF_Hand_1_Ca_BS"/>
</dbReference>
<keyword evidence="5" id="KW-0106">Calcium</keyword>
<keyword evidence="4" id="KW-0677">Repeat</keyword>
<evidence type="ECO:0000256" key="3">
    <source>
        <dbReference type="ARBA" id="ARBA00022723"/>
    </source>
</evidence>
<keyword evidence="6" id="KW-0449">Lipoprotein</keyword>
<comment type="similarity">
    <text evidence="1">Belongs to the recoverin family.</text>
</comment>
<evidence type="ECO:0000256" key="6">
    <source>
        <dbReference type="ARBA" id="ARBA00023288"/>
    </source>
</evidence>
<evidence type="ECO:0000256" key="1">
    <source>
        <dbReference type="ARBA" id="ARBA00006049"/>
    </source>
</evidence>
<dbReference type="InterPro" id="IPR028846">
    <property type="entry name" value="Recoverin"/>
</dbReference>
<evidence type="ECO:0000259" key="7">
    <source>
        <dbReference type="PROSITE" id="PS50222"/>
    </source>
</evidence>
<dbReference type="CDD" id="cd00051">
    <property type="entry name" value="EFh"/>
    <property type="match status" value="2"/>
</dbReference>
<sequence>MAASSDMFCSKDLDLPELCLRSPKFISTVYIRHKSSKMGAKISSKKLQPKTINELQHHIDVDFTKDEIQDWYKDFEKHLGQGETALSRTAFIKVYNSLFDGDASTFAGQVFRTFDVDNNNMVDFKEFILGLCMSGSTDPSVKLKWAFSMYDIDQNGYISQDEMNHILNAVCKMTNCRLPEEFTSIENMTKNIFNVLDKNSDNQISLEEFIEGAEKVQFVIDILQCDPAPDT</sequence>
<feature type="domain" description="EF-hand" evidence="7">
    <location>
        <begin position="184"/>
        <end position="219"/>
    </location>
</feature>
<dbReference type="PROSITE" id="PS50222">
    <property type="entry name" value="EF_HAND_2"/>
    <property type="match status" value="3"/>
</dbReference>
<dbReference type="Gene3D" id="1.10.238.10">
    <property type="entry name" value="EF-hand"/>
    <property type="match status" value="1"/>
</dbReference>
<dbReference type="PANTHER" id="PTHR23055">
    <property type="entry name" value="CALCIUM BINDING PROTEINS"/>
    <property type="match status" value="1"/>
</dbReference>
<dbReference type="FunFam" id="1.10.238.10:FF:000009">
    <property type="entry name" value="Visinin-like protein 1"/>
    <property type="match status" value="1"/>
</dbReference>
<accession>A0A6J8BQU0</accession>
<organism evidence="8 9">
    <name type="scientific">Mytilus coruscus</name>
    <name type="common">Sea mussel</name>
    <dbReference type="NCBI Taxonomy" id="42192"/>
    <lineage>
        <taxon>Eukaryota</taxon>
        <taxon>Metazoa</taxon>
        <taxon>Spiralia</taxon>
        <taxon>Lophotrochozoa</taxon>
        <taxon>Mollusca</taxon>
        <taxon>Bivalvia</taxon>
        <taxon>Autobranchia</taxon>
        <taxon>Pteriomorphia</taxon>
        <taxon>Mytilida</taxon>
        <taxon>Mytiloidea</taxon>
        <taxon>Mytilidae</taxon>
        <taxon>Mytilinae</taxon>
        <taxon>Mytilus</taxon>
    </lineage>
</organism>
<gene>
    <name evidence="8" type="ORF">MCOR_21675</name>
</gene>